<name>A0A2T0JNZ2_9ACTN</name>
<keyword evidence="2" id="KW-1185">Reference proteome</keyword>
<protein>
    <submittedName>
        <fullName evidence="1">Uncharacterized protein</fullName>
    </submittedName>
</protein>
<evidence type="ECO:0000313" key="1">
    <source>
        <dbReference type="EMBL" id="PRX09139.1"/>
    </source>
</evidence>
<dbReference type="Proteomes" id="UP000239415">
    <property type="component" value="Unassembled WGS sequence"/>
</dbReference>
<dbReference type="EMBL" id="PVMZ01000037">
    <property type="protein sequence ID" value="PRX09139.1"/>
    <property type="molecule type" value="Genomic_DNA"/>
</dbReference>
<gene>
    <name evidence="1" type="ORF">CLV67_1374</name>
</gene>
<proteinExistence type="predicted"/>
<organism evidence="1 2">
    <name type="scientific">Actinoplanes italicus</name>
    <dbReference type="NCBI Taxonomy" id="113567"/>
    <lineage>
        <taxon>Bacteria</taxon>
        <taxon>Bacillati</taxon>
        <taxon>Actinomycetota</taxon>
        <taxon>Actinomycetes</taxon>
        <taxon>Micromonosporales</taxon>
        <taxon>Micromonosporaceae</taxon>
        <taxon>Actinoplanes</taxon>
    </lineage>
</organism>
<sequence>MGNDSDFGIPPFAAISDRDEQILQEARRARITVHPDDYATIWDVIEQTADSAPASDEDHEDLVMQTLIVDYGFDEAEWGLSVLVVMAQWRHAEVNS</sequence>
<dbReference type="AlphaFoldDB" id="A0A2T0JNZ2"/>
<reference evidence="1 2" key="1">
    <citation type="submission" date="2018-03" db="EMBL/GenBank/DDBJ databases">
        <title>Genomic Encyclopedia of Archaeal and Bacterial Type Strains, Phase II (KMG-II): from individual species to whole genera.</title>
        <authorList>
            <person name="Goeker M."/>
        </authorList>
    </citation>
    <scope>NUCLEOTIDE SEQUENCE [LARGE SCALE GENOMIC DNA]</scope>
    <source>
        <strain evidence="1 2">DSM 43146</strain>
    </source>
</reference>
<comment type="caution">
    <text evidence="1">The sequence shown here is derived from an EMBL/GenBank/DDBJ whole genome shotgun (WGS) entry which is preliminary data.</text>
</comment>
<accession>A0A2T0JNZ2</accession>
<evidence type="ECO:0000313" key="2">
    <source>
        <dbReference type="Proteomes" id="UP000239415"/>
    </source>
</evidence>
<dbReference type="RefSeq" id="WP_106330622.1">
    <property type="nucleotide sequence ID" value="NZ_BOMO01000145.1"/>
</dbReference>